<protein>
    <recommendedName>
        <fullName evidence="8">Penicillin-binding protein</fullName>
    </recommendedName>
</protein>
<evidence type="ECO:0008006" key="8">
    <source>
        <dbReference type="Google" id="ProtNLM"/>
    </source>
</evidence>
<evidence type="ECO:0000313" key="7">
    <source>
        <dbReference type="Proteomes" id="UP000271678"/>
    </source>
</evidence>
<evidence type="ECO:0000256" key="2">
    <source>
        <dbReference type="ARBA" id="ARBA00007171"/>
    </source>
</evidence>
<dbReference type="GO" id="GO:0008658">
    <property type="term" value="F:penicillin binding"/>
    <property type="evidence" value="ECO:0007669"/>
    <property type="project" value="InterPro"/>
</dbReference>
<comment type="similarity">
    <text evidence="2">Belongs to the transpeptidase family.</text>
</comment>
<feature type="domain" description="Penicillin-binding protein dimerisation" evidence="5">
    <location>
        <begin position="158"/>
        <end position="309"/>
    </location>
</feature>
<dbReference type="SUPFAM" id="SSF56519">
    <property type="entry name" value="Penicillin binding protein dimerisation domain"/>
    <property type="match status" value="1"/>
</dbReference>
<keyword evidence="7" id="KW-1185">Reference proteome</keyword>
<dbReference type="Proteomes" id="UP000271678">
    <property type="component" value="Unassembled WGS sequence"/>
</dbReference>
<dbReference type="RefSeq" id="WP_123272092.1">
    <property type="nucleotide sequence ID" value="NZ_RJJQ01000015.1"/>
</dbReference>
<accession>A0A3M9M542</accession>
<keyword evidence="3" id="KW-0472">Membrane</keyword>
<dbReference type="OrthoDB" id="5241017at2"/>
<dbReference type="InterPro" id="IPR005311">
    <property type="entry name" value="PBP_dimer"/>
</dbReference>
<proteinExistence type="inferred from homology"/>
<dbReference type="Pfam" id="PF03717">
    <property type="entry name" value="PBP_dimer"/>
    <property type="match status" value="1"/>
</dbReference>
<evidence type="ECO:0000256" key="3">
    <source>
        <dbReference type="ARBA" id="ARBA00023136"/>
    </source>
</evidence>
<comment type="caution">
    <text evidence="6">The sequence shown here is derived from an EMBL/GenBank/DDBJ whole genome shotgun (WGS) entry which is preliminary data.</text>
</comment>
<dbReference type="Gene3D" id="3.90.1310.10">
    <property type="entry name" value="Penicillin-binding protein 2a (Domain 2)"/>
    <property type="match status" value="1"/>
</dbReference>
<dbReference type="GO" id="GO:0005886">
    <property type="term" value="C:plasma membrane"/>
    <property type="evidence" value="ECO:0007669"/>
    <property type="project" value="TreeGrafter"/>
</dbReference>
<dbReference type="InterPro" id="IPR036138">
    <property type="entry name" value="PBP_dimer_sf"/>
</dbReference>
<dbReference type="SUPFAM" id="SSF56601">
    <property type="entry name" value="beta-lactamase/transpeptidase-like"/>
    <property type="match status" value="1"/>
</dbReference>
<gene>
    <name evidence="6" type="ORF">EFY87_13930</name>
</gene>
<dbReference type="Pfam" id="PF00905">
    <property type="entry name" value="Transpeptidase"/>
    <property type="match status" value="1"/>
</dbReference>
<evidence type="ECO:0000259" key="4">
    <source>
        <dbReference type="Pfam" id="PF00905"/>
    </source>
</evidence>
<dbReference type="GO" id="GO:0071555">
    <property type="term" value="P:cell wall organization"/>
    <property type="evidence" value="ECO:0007669"/>
    <property type="project" value="TreeGrafter"/>
</dbReference>
<dbReference type="PANTHER" id="PTHR30627">
    <property type="entry name" value="PEPTIDOGLYCAN D,D-TRANSPEPTIDASE"/>
    <property type="match status" value="1"/>
</dbReference>
<sequence>MSSRAVLGVTAGAVLIAGGVGGYMYLQQVSAVDKQNSAAKAAATAFAHDWSARTLDRATYVGTTGHAAAANFATATGALGTGPISVQVATFNRDGSDATATLHVAWTLANRQVFRWDDPIALTKGQGGTWGVQVDSTKSLWHPKLQASDAFAVTQTAGLRGEIRGPGGSGIMINQTVYDISIDPTKATDASIGQLQNVVNIPGLVTQLDKAQKARSQALIPVITYRQDDYLAYQNNLQNLQGVVVQQRKQPLAATRTFGQPLLGTVGQPTAEMVKKSPKTYQVGQYVGLSGLQAQYDARLRPTAGFSITPRSDTSDVLFGTKATNGKNISVTLDPTVQNAAESALASVKDKPAAIVAINVKTGGVSAVANSPTWGINRALSGRYAPGSQMKIATTYALLTHGFNPNTVVSCPKSLYVDGYEIGNFEGETAGSPKFSQDFANSCNTAFVKASSGFSDTELQQAANTLGLGDDWAGELGVDGAYAGNVPTANGATDKAVSVFGQGRVQASPLSIAVMSASVARGSYLPPALVTDPAPQGSRTPKALNAAAITELRKLMRLTVTDGTATAVDKVPGGPVYAKTGTSEFAEGGTTGVNGWLTGWQGNTAFCVLVESIPKGKSGGNTAAPLAAKFLTVLANS</sequence>
<dbReference type="GO" id="GO:0071972">
    <property type="term" value="F:peptidoglycan L,D-transpeptidase activity"/>
    <property type="evidence" value="ECO:0007669"/>
    <property type="project" value="TreeGrafter"/>
</dbReference>
<dbReference type="PANTHER" id="PTHR30627:SF24">
    <property type="entry name" value="PENICILLIN-BINDING PROTEIN 4B"/>
    <property type="match status" value="1"/>
</dbReference>
<dbReference type="InterPro" id="IPR050515">
    <property type="entry name" value="Beta-lactam/transpept"/>
</dbReference>
<reference evidence="6 7" key="1">
    <citation type="submission" date="2018-11" db="EMBL/GenBank/DDBJ databases">
        <title>Draft genome of Simplicispira Flexivirga sp. BO-16.</title>
        <authorList>
            <person name="Im W.T."/>
        </authorList>
    </citation>
    <scope>NUCLEOTIDE SEQUENCE [LARGE SCALE GENOMIC DNA]</scope>
    <source>
        <strain evidence="6 7">BO-16</strain>
    </source>
</reference>
<dbReference type="Gene3D" id="3.30.1390.30">
    <property type="entry name" value="Penicillin-binding protein 2a, domain 3"/>
    <property type="match status" value="1"/>
</dbReference>
<dbReference type="EMBL" id="RJJQ01000015">
    <property type="protein sequence ID" value="RNI20681.1"/>
    <property type="molecule type" value="Genomic_DNA"/>
</dbReference>
<evidence type="ECO:0000256" key="1">
    <source>
        <dbReference type="ARBA" id="ARBA00004370"/>
    </source>
</evidence>
<dbReference type="Gene3D" id="3.40.710.10">
    <property type="entry name" value="DD-peptidase/beta-lactamase superfamily"/>
    <property type="match status" value="1"/>
</dbReference>
<feature type="domain" description="Penicillin-binding protein transpeptidase" evidence="4">
    <location>
        <begin position="354"/>
        <end position="631"/>
    </location>
</feature>
<comment type="subcellular location">
    <subcellularLocation>
        <location evidence="1">Membrane</location>
    </subcellularLocation>
</comment>
<evidence type="ECO:0000313" key="6">
    <source>
        <dbReference type="EMBL" id="RNI20681.1"/>
    </source>
</evidence>
<organism evidence="6 7">
    <name type="scientific">Flexivirga caeni</name>
    <dbReference type="NCBI Taxonomy" id="2294115"/>
    <lineage>
        <taxon>Bacteria</taxon>
        <taxon>Bacillati</taxon>
        <taxon>Actinomycetota</taxon>
        <taxon>Actinomycetes</taxon>
        <taxon>Micrococcales</taxon>
        <taxon>Dermacoccaceae</taxon>
        <taxon>Flexivirga</taxon>
    </lineage>
</organism>
<evidence type="ECO:0000259" key="5">
    <source>
        <dbReference type="Pfam" id="PF03717"/>
    </source>
</evidence>
<dbReference type="AlphaFoldDB" id="A0A3M9M542"/>
<dbReference type="InterPro" id="IPR012338">
    <property type="entry name" value="Beta-lactam/transpept-like"/>
</dbReference>
<name>A0A3M9M542_9MICO</name>
<dbReference type="InterPro" id="IPR001460">
    <property type="entry name" value="PCN-bd_Tpept"/>
</dbReference>